<dbReference type="EMBL" id="JAHWXT010000008">
    <property type="protein sequence ID" value="MCF0266592.1"/>
    <property type="molecule type" value="Genomic_DNA"/>
</dbReference>
<proteinExistence type="predicted"/>
<protein>
    <submittedName>
        <fullName evidence="1">Uncharacterized protein</fullName>
    </submittedName>
</protein>
<evidence type="ECO:0000313" key="1">
    <source>
        <dbReference type="EMBL" id="MCF0266592.1"/>
    </source>
</evidence>
<name>A0A8X8KIX6_ACIGI</name>
<sequence>MKKEILDRIKALGGNIDQVKGVSWVDDLCAITFNTVLYERPQDTPWAAADDQEPIYGLGDYIDQHQAELDLNPDAFFNQLIQEYYQLTEEGRGQTFWQAVCFTPYQAGTADFDEWNRDFLEDDIDLKAVIQLTQNPKPDFLQLFYRYSFPDRYYICLSDPDPENPTLFGTDHEVFFTEVTDEGSLEDFLNRCMTPSELISIIKAKMYL</sequence>
<comment type="caution">
    <text evidence="1">The sequence shown here is derived from an EMBL/GenBank/DDBJ whole genome shotgun (WGS) entry which is preliminary data.</text>
</comment>
<organism evidence="1 2">
    <name type="scientific">Acinetobacter guillouiae</name>
    <name type="common">Acinetobacter genomosp. 11</name>
    <dbReference type="NCBI Taxonomy" id="106649"/>
    <lineage>
        <taxon>Bacteria</taxon>
        <taxon>Pseudomonadati</taxon>
        <taxon>Pseudomonadota</taxon>
        <taxon>Gammaproteobacteria</taxon>
        <taxon>Moraxellales</taxon>
        <taxon>Moraxellaceae</taxon>
        <taxon>Acinetobacter</taxon>
    </lineage>
</organism>
<reference evidence="1" key="1">
    <citation type="submission" date="2021-07" db="EMBL/GenBank/DDBJ databases">
        <authorList>
            <person name="Fernandez M."/>
            <person name="Pereira P."/>
            <person name="Torres Tejerizo G.A."/>
            <person name="Gonzalez P."/>
            <person name="Agostini E."/>
        </authorList>
    </citation>
    <scope>NUCLEOTIDE SEQUENCE</scope>
    <source>
        <strain evidence="1">SFC 500-1A</strain>
    </source>
</reference>
<dbReference type="RefSeq" id="WP_234624168.1">
    <property type="nucleotide sequence ID" value="NZ_JAHWXT010000008.1"/>
</dbReference>
<evidence type="ECO:0000313" key="2">
    <source>
        <dbReference type="Proteomes" id="UP000887320"/>
    </source>
</evidence>
<dbReference type="AlphaFoldDB" id="A0A8X8KIX6"/>
<dbReference type="Proteomes" id="UP000887320">
    <property type="component" value="Unassembled WGS sequence"/>
</dbReference>
<accession>A0A8X8KIX6</accession>
<gene>
    <name evidence="1" type="ORF">KW868_19260</name>
</gene>